<gene>
    <name evidence="3" type="ORF">P3X46_027102</name>
</gene>
<keyword evidence="4" id="KW-1185">Reference proteome</keyword>
<dbReference type="Pfam" id="PF08387">
    <property type="entry name" value="FBD"/>
    <property type="match status" value="1"/>
</dbReference>
<dbReference type="InterPro" id="IPR006566">
    <property type="entry name" value="FBD"/>
</dbReference>
<dbReference type="InterPro" id="IPR001810">
    <property type="entry name" value="F-box_dom"/>
</dbReference>
<evidence type="ECO:0000256" key="1">
    <source>
        <dbReference type="SAM" id="MobiDB-lite"/>
    </source>
</evidence>
<dbReference type="SUPFAM" id="SSF52047">
    <property type="entry name" value="RNI-like"/>
    <property type="match status" value="1"/>
</dbReference>
<dbReference type="PANTHER" id="PTHR31900:SF30">
    <property type="entry name" value="SUPERFAMILY PROTEIN, PUTATIVE-RELATED"/>
    <property type="match status" value="1"/>
</dbReference>
<feature type="compositionally biased region" description="Low complexity" evidence="1">
    <location>
        <begin position="1"/>
        <end position="12"/>
    </location>
</feature>
<dbReference type="SUPFAM" id="SSF81383">
    <property type="entry name" value="F-box domain"/>
    <property type="match status" value="1"/>
</dbReference>
<dbReference type="Pfam" id="PF00646">
    <property type="entry name" value="F-box"/>
    <property type="match status" value="1"/>
</dbReference>
<dbReference type="Proteomes" id="UP001174677">
    <property type="component" value="Chromosome 15"/>
</dbReference>
<reference evidence="3 4" key="1">
    <citation type="journal article" date="2023" name="Plant Biotechnol. J.">
        <title>Chromosome-level wild Hevea brasiliensis genome provides new tools for genomic-assisted breeding and valuable loci to elevate rubber yield.</title>
        <authorList>
            <person name="Cheng H."/>
            <person name="Song X."/>
            <person name="Hu Y."/>
            <person name="Wu T."/>
            <person name="Yang Q."/>
            <person name="An Z."/>
            <person name="Feng S."/>
            <person name="Deng Z."/>
            <person name="Wu W."/>
            <person name="Zeng X."/>
            <person name="Tu M."/>
            <person name="Wang X."/>
            <person name="Huang H."/>
        </authorList>
    </citation>
    <scope>NUCLEOTIDE SEQUENCE [LARGE SCALE GENOMIC DNA]</scope>
    <source>
        <strain evidence="3">MT/VB/25A 57/8</strain>
    </source>
</reference>
<sequence length="507" mass="57549">MEIESGSSCSSSDNKGNDIGKQRVIDNPSEGIDYISNLPEAILLCILSFLPLKEWILVSLLAKRWKYLWTKISNLNLDEVEMISNITKKDISCPLCGNFPSPGSSYQCLYNSIYAARRKFVELSFLHDLQDGYTKSINIWVRYALRSNIKVLELNFSDREHFKFFDDKGLVVRRSNPPHPYELPRGFFAPKILKTFVLTFCKFRASSFDALSSLQRLHLKELEVLDGSITEIASKCPVLEDLILEYCLIPDGFFVREVDIMIKRLSVIKCASNEMLCVSATTRKATKLIDAQISISAVSAHNTHGDSLNSLLSGLNHGQSLTLSTWSMQVIPVESTLLQGLHIPLQKLMHLRLIIGLSKKELPRISCLLVSCPNLESLTLVLSGPMEIFGFDVPSPTTYNFEEETYWESQVVPFPCLKTSLKEITIIRLMGKRNEVQLIMFLLKKAIVLEKVSFSLCGPDKHLSYSPNEFIYFRQNISQMFDFIRGSIQAEVKVAVERYPNDVYILN</sequence>
<dbReference type="InterPro" id="IPR050232">
    <property type="entry name" value="FBL13/AtMIF1-like"/>
</dbReference>
<evidence type="ECO:0000313" key="4">
    <source>
        <dbReference type="Proteomes" id="UP001174677"/>
    </source>
</evidence>
<dbReference type="InterPro" id="IPR053781">
    <property type="entry name" value="F-box_AtFBL13-like"/>
</dbReference>
<feature type="region of interest" description="Disordered" evidence="1">
    <location>
        <begin position="1"/>
        <end position="22"/>
    </location>
</feature>
<proteinExistence type="predicted"/>
<dbReference type="EMBL" id="JARPOI010000015">
    <property type="protein sequence ID" value="KAJ9153684.1"/>
    <property type="molecule type" value="Genomic_DNA"/>
</dbReference>
<dbReference type="Gene3D" id="3.80.10.10">
    <property type="entry name" value="Ribonuclease Inhibitor"/>
    <property type="match status" value="1"/>
</dbReference>
<dbReference type="PROSITE" id="PS50181">
    <property type="entry name" value="FBOX"/>
    <property type="match status" value="1"/>
</dbReference>
<evidence type="ECO:0000313" key="3">
    <source>
        <dbReference type="EMBL" id="KAJ9153684.1"/>
    </source>
</evidence>
<accession>A0ABQ9L294</accession>
<name>A0ABQ9L294_HEVBR</name>
<dbReference type="InterPro" id="IPR036047">
    <property type="entry name" value="F-box-like_dom_sf"/>
</dbReference>
<comment type="caution">
    <text evidence="3">The sequence shown here is derived from an EMBL/GenBank/DDBJ whole genome shotgun (WGS) entry which is preliminary data.</text>
</comment>
<evidence type="ECO:0000259" key="2">
    <source>
        <dbReference type="PROSITE" id="PS50181"/>
    </source>
</evidence>
<dbReference type="Gene3D" id="1.20.1280.50">
    <property type="match status" value="1"/>
</dbReference>
<organism evidence="3 4">
    <name type="scientific">Hevea brasiliensis</name>
    <name type="common">Para rubber tree</name>
    <name type="synonym">Siphonia brasiliensis</name>
    <dbReference type="NCBI Taxonomy" id="3981"/>
    <lineage>
        <taxon>Eukaryota</taxon>
        <taxon>Viridiplantae</taxon>
        <taxon>Streptophyta</taxon>
        <taxon>Embryophyta</taxon>
        <taxon>Tracheophyta</taxon>
        <taxon>Spermatophyta</taxon>
        <taxon>Magnoliopsida</taxon>
        <taxon>eudicotyledons</taxon>
        <taxon>Gunneridae</taxon>
        <taxon>Pentapetalae</taxon>
        <taxon>rosids</taxon>
        <taxon>fabids</taxon>
        <taxon>Malpighiales</taxon>
        <taxon>Euphorbiaceae</taxon>
        <taxon>Crotonoideae</taxon>
        <taxon>Micrandreae</taxon>
        <taxon>Hevea</taxon>
    </lineage>
</organism>
<dbReference type="CDD" id="cd22160">
    <property type="entry name" value="F-box_AtFBL13-like"/>
    <property type="match status" value="1"/>
</dbReference>
<feature type="domain" description="F-box" evidence="2">
    <location>
        <begin position="32"/>
        <end position="80"/>
    </location>
</feature>
<protein>
    <recommendedName>
        <fullName evidence="2">F-box domain-containing protein</fullName>
    </recommendedName>
</protein>
<dbReference type="PANTHER" id="PTHR31900">
    <property type="entry name" value="F-BOX/RNI SUPERFAMILY PROTEIN-RELATED"/>
    <property type="match status" value="1"/>
</dbReference>
<dbReference type="InterPro" id="IPR032675">
    <property type="entry name" value="LRR_dom_sf"/>
</dbReference>